<comment type="caution">
    <text evidence="7">The sequence shown here is derived from an EMBL/GenBank/DDBJ whole genome shotgun (WGS) entry which is preliminary data.</text>
</comment>
<organism evidence="7 8">
    <name type="scientific">Nocardia bhagyanarayanae</name>
    <dbReference type="NCBI Taxonomy" id="1215925"/>
    <lineage>
        <taxon>Bacteria</taxon>
        <taxon>Bacillati</taxon>
        <taxon>Actinomycetota</taxon>
        <taxon>Actinomycetes</taxon>
        <taxon>Mycobacteriales</taxon>
        <taxon>Nocardiaceae</taxon>
        <taxon>Nocardia</taxon>
    </lineage>
</organism>
<evidence type="ECO:0000313" key="8">
    <source>
        <dbReference type="Proteomes" id="UP000316331"/>
    </source>
</evidence>
<keyword evidence="2 5" id="KW-0812">Transmembrane</keyword>
<evidence type="ECO:0000256" key="5">
    <source>
        <dbReference type="SAM" id="Phobius"/>
    </source>
</evidence>
<evidence type="ECO:0000259" key="6">
    <source>
        <dbReference type="Pfam" id="PF06271"/>
    </source>
</evidence>
<comment type="subcellular location">
    <subcellularLocation>
        <location evidence="1">Membrane</location>
        <topology evidence="1">Multi-pass membrane protein</topology>
    </subcellularLocation>
</comment>
<reference evidence="7 8" key="1">
    <citation type="submission" date="2019-06" db="EMBL/GenBank/DDBJ databases">
        <title>Sequencing the genomes of 1000 actinobacteria strains.</title>
        <authorList>
            <person name="Klenk H.-P."/>
        </authorList>
    </citation>
    <scope>NUCLEOTIDE SEQUENCE [LARGE SCALE GENOMIC DNA]</scope>
    <source>
        <strain evidence="7 8">DSM 103495</strain>
    </source>
</reference>
<evidence type="ECO:0000256" key="2">
    <source>
        <dbReference type="ARBA" id="ARBA00022692"/>
    </source>
</evidence>
<dbReference type="EMBL" id="VFPG01000002">
    <property type="protein sequence ID" value="TQM25505.1"/>
    <property type="molecule type" value="Genomic_DNA"/>
</dbReference>
<dbReference type="Proteomes" id="UP000316331">
    <property type="component" value="Unassembled WGS sequence"/>
</dbReference>
<evidence type="ECO:0000256" key="4">
    <source>
        <dbReference type="ARBA" id="ARBA00023136"/>
    </source>
</evidence>
<feature type="transmembrane region" description="Helical" evidence="5">
    <location>
        <begin position="43"/>
        <end position="61"/>
    </location>
</feature>
<evidence type="ECO:0000256" key="3">
    <source>
        <dbReference type="ARBA" id="ARBA00022989"/>
    </source>
</evidence>
<dbReference type="RefSeq" id="WP_185757299.1">
    <property type="nucleotide sequence ID" value="NZ_VFPG01000002.1"/>
</dbReference>
<feature type="transmembrane region" description="Helical" evidence="5">
    <location>
        <begin position="67"/>
        <end position="85"/>
    </location>
</feature>
<name>A0A543EVC0_9NOCA</name>
<gene>
    <name evidence="7" type="ORF">FB390_5659</name>
</gene>
<dbReference type="InterPro" id="IPR010432">
    <property type="entry name" value="RDD"/>
</dbReference>
<dbReference type="AlphaFoldDB" id="A0A543EVC0"/>
<sequence length="188" mass="20750">MGFINRGAEQFDERTAQAAQRGPRYYGDDNDPRYPSSRDLRTFAAVSVDVLLHFGVAFAVAAGIENVLLAVLVGVITYIAASFVHTVLFQRIFGATVGKLLSGVVLIRGVDGRRPTLWNLLRAFLFRACIAVLGLLADGSIGHDTYGDFLSIVRSRDVRALRTLQSATWNYQQQSYPPHPHSHLPPPR</sequence>
<feature type="transmembrane region" description="Helical" evidence="5">
    <location>
        <begin position="116"/>
        <end position="137"/>
    </location>
</feature>
<keyword evidence="3 5" id="KW-1133">Transmembrane helix</keyword>
<evidence type="ECO:0000256" key="1">
    <source>
        <dbReference type="ARBA" id="ARBA00004141"/>
    </source>
</evidence>
<protein>
    <submittedName>
        <fullName evidence="7">RDD family protein</fullName>
    </submittedName>
</protein>
<proteinExistence type="predicted"/>
<dbReference type="GO" id="GO:0016020">
    <property type="term" value="C:membrane"/>
    <property type="evidence" value="ECO:0007669"/>
    <property type="project" value="UniProtKB-SubCell"/>
</dbReference>
<dbReference type="Pfam" id="PF06271">
    <property type="entry name" value="RDD"/>
    <property type="match status" value="1"/>
</dbReference>
<evidence type="ECO:0000313" key="7">
    <source>
        <dbReference type="EMBL" id="TQM25505.1"/>
    </source>
</evidence>
<accession>A0A543EVC0</accession>
<keyword evidence="4 5" id="KW-0472">Membrane</keyword>
<keyword evidence="8" id="KW-1185">Reference proteome</keyword>
<feature type="domain" description="RDD" evidence="6">
    <location>
        <begin position="49"/>
        <end position="129"/>
    </location>
</feature>